<dbReference type="AlphaFoldDB" id="A0A0N4WMB5"/>
<name>A0A0N4WMB5_HAEPC</name>
<feature type="chain" id="PRO_5043124009" evidence="1">
    <location>
        <begin position="21"/>
        <end position="123"/>
    </location>
</feature>
<sequence>MRRDLALSVLVLLLITICLAQRGGGGGYGGINPEVIMMDVMDGAINGAVQGAIRGAEQAVSSRQQRDDSSDFSDYKYRGIRYGQFDNHRQESFPFTQTKIQKKEEGAHIVRKLRIAEAITRSR</sequence>
<reference evidence="2 3" key="2">
    <citation type="submission" date="2018-11" db="EMBL/GenBank/DDBJ databases">
        <authorList>
            <consortium name="Pathogen Informatics"/>
        </authorList>
    </citation>
    <scope>NUCLEOTIDE SEQUENCE [LARGE SCALE GENOMIC DNA]</scope>
    <source>
        <strain evidence="2 3">MHpl1</strain>
    </source>
</reference>
<dbReference type="WBParaSite" id="HPLM_0001234201-mRNA-1">
    <property type="protein sequence ID" value="HPLM_0001234201-mRNA-1"/>
    <property type="gene ID" value="HPLM_0001234201"/>
</dbReference>
<dbReference type="Proteomes" id="UP000268014">
    <property type="component" value="Unassembled WGS sequence"/>
</dbReference>
<evidence type="ECO:0000313" key="2">
    <source>
        <dbReference type="EMBL" id="VDO45388.1"/>
    </source>
</evidence>
<reference evidence="4" key="1">
    <citation type="submission" date="2017-02" db="UniProtKB">
        <authorList>
            <consortium name="WormBaseParasite"/>
        </authorList>
    </citation>
    <scope>IDENTIFICATION</scope>
</reference>
<gene>
    <name evidence="2" type="ORF">HPLM_LOCUS12334</name>
</gene>
<protein>
    <submittedName>
        <fullName evidence="2 4">Uncharacterized protein</fullName>
    </submittedName>
</protein>
<organism evidence="4">
    <name type="scientific">Haemonchus placei</name>
    <name type="common">Barber's pole worm</name>
    <dbReference type="NCBI Taxonomy" id="6290"/>
    <lineage>
        <taxon>Eukaryota</taxon>
        <taxon>Metazoa</taxon>
        <taxon>Ecdysozoa</taxon>
        <taxon>Nematoda</taxon>
        <taxon>Chromadorea</taxon>
        <taxon>Rhabditida</taxon>
        <taxon>Rhabditina</taxon>
        <taxon>Rhabditomorpha</taxon>
        <taxon>Strongyloidea</taxon>
        <taxon>Trichostrongylidae</taxon>
        <taxon>Haemonchus</taxon>
    </lineage>
</organism>
<proteinExistence type="predicted"/>
<dbReference type="EMBL" id="UZAF01017833">
    <property type="protein sequence ID" value="VDO45388.1"/>
    <property type="molecule type" value="Genomic_DNA"/>
</dbReference>
<evidence type="ECO:0000313" key="3">
    <source>
        <dbReference type="Proteomes" id="UP000268014"/>
    </source>
</evidence>
<keyword evidence="1" id="KW-0732">Signal</keyword>
<accession>A0A0N4WMB5</accession>
<keyword evidence="3" id="KW-1185">Reference proteome</keyword>
<feature type="signal peptide" evidence="1">
    <location>
        <begin position="1"/>
        <end position="20"/>
    </location>
</feature>
<evidence type="ECO:0000256" key="1">
    <source>
        <dbReference type="SAM" id="SignalP"/>
    </source>
</evidence>
<evidence type="ECO:0000313" key="4">
    <source>
        <dbReference type="WBParaSite" id="HPLM_0001234201-mRNA-1"/>
    </source>
</evidence>